<dbReference type="CTD" id="55695"/>
<dbReference type="EMBL" id="GDHF01012811">
    <property type="protein sequence ID" value="JAI39503.1"/>
    <property type="molecule type" value="Transcribed_RNA"/>
</dbReference>
<reference evidence="7" key="1">
    <citation type="submission" date="2015-06" db="EMBL/GenBank/DDBJ databases">
        <authorList>
            <person name="Hoefler B.C."/>
            <person name="Straight P.D."/>
        </authorList>
    </citation>
    <scope>NUCLEOTIDE SEQUENCE</scope>
</reference>
<accession>A0A0K8VKW9</accession>
<feature type="binding site" evidence="5">
    <location>
        <position position="291"/>
    </location>
    <ligand>
        <name>S-adenosyl-L-methionine</name>
        <dbReference type="ChEBI" id="CHEBI:59789"/>
    </ligand>
</feature>
<keyword evidence="2 5" id="KW-0808">Transferase</keyword>
<dbReference type="InterPro" id="IPR049561">
    <property type="entry name" value="NSUN5_7_fdxn-like"/>
</dbReference>
<name>A0A0K8VKW9_BACLA</name>
<keyword evidence="3 5" id="KW-0949">S-adenosyl-L-methionine</keyword>
<keyword evidence="4 5" id="KW-0694">RNA-binding</keyword>
<evidence type="ECO:0000256" key="1">
    <source>
        <dbReference type="ARBA" id="ARBA00022603"/>
    </source>
</evidence>
<dbReference type="Gene3D" id="3.30.70.1170">
    <property type="entry name" value="Sun protein, domain 3"/>
    <property type="match status" value="1"/>
</dbReference>
<sequence>MEENKFKHSIKVPTQYKRIAAVLKEALDRKKSLKSLIFEEKHARLRGMQAILKQYIDNRGVIDEAIAQTKILEENPRLSPALCKILVTELIFGRKKLIGESKPVLTVSQYREKLEANLGAAVYDTKNTKVLKPRYVRVNTNLLNMGDVFEMLAMEEWRKKSVASSGSYNDFLEAIRELEEDEYMVDMHLEDLLIFHSKQKHYWACHPYVKEKKLMLQDKGTCLVAELLHPPPGAFVLDMCAAPGMKTIHVSNVMKNKGKIYAVEQNKERYNLLRNMTNLAGCEIVDSINADALTIDSNRCPNVEYILVDPSCSGSGMQNRMSLDPDEKDPARIKRLAGLQIKMLSHALKSFSNVKRVVYSTCSLYEEENEQVIQRCLELNPEFKLLSGKKALRNKWNNVGNSNYKNIGKNCLYTKPDQDHADGIFIAIFEKRQSKGNDE</sequence>
<gene>
    <name evidence="7" type="primary">NSUN5_2</name>
    <name evidence="7" type="ORF">c0_g1_i3</name>
</gene>
<dbReference type="GO" id="GO:0008173">
    <property type="term" value="F:RNA methyltransferase activity"/>
    <property type="evidence" value="ECO:0007669"/>
    <property type="project" value="InterPro"/>
</dbReference>
<dbReference type="PROSITE" id="PS51686">
    <property type="entry name" value="SAM_MT_RSMB_NOP"/>
    <property type="match status" value="1"/>
</dbReference>
<feature type="domain" description="SAM-dependent MTase RsmB/NOP-type" evidence="6">
    <location>
        <begin position="124"/>
        <end position="432"/>
    </location>
</feature>
<keyword evidence="1 5" id="KW-0489">Methyltransferase</keyword>
<dbReference type="PANTHER" id="PTHR22807">
    <property type="entry name" value="NOP2 YEAST -RELATED NOL1/NOP2/FMU SUN DOMAIN-CONTAINING"/>
    <property type="match status" value="1"/>
</dbReference>
<dbReference type="OrthoDB" id="435282at2759"/>
<dbReference type="GeneID" id="108966261"/>
<evidence type="ECO:0000259" key="6">
    <source>
        <dbReference type="PROSITE" id="PS51686"/>
    </source>
</evidence>
<dbReference type="GO" id="GO:0070475">
    <property type="term" value="P:rRNA base methylation"/>
    <property type="evidence" value="ECO:0007669"/>
    <property type="project" value="TreeGrafter"/>
</dbReference>
<dbReference type="GO" id="GO:0005730">
    <property type="term" value="C:nucleolus"/>
    <property type="evidence" value="ECO:0007669"/>
    <property type="project" value="TreeGrafter"/>
</dbReference>
<protein>
    <submittedName>
        <fullName evidence="7">Putative methyltransferase NSUN5</fullName>
    </submittedName>
</protein>
<organism evidence="7">
    <name type="scientific">Bactrocera latifrons</name>
    <name type="common">Malaysian fruit fly</name>
    <name type="synonym">Chaetodacus latifrons</name>
    <dbReference type="NCBI Taxonomy" id="174628"/>
    <lineage>
        <taxon>Eukaryota</taxon>
        <taxon>Metazoa</taxon>
        <taxon>Ecdysozoa</taxon>
        <taxon>Arthropoda</taxon>
        <taxon>Hexapoda</taxon>
        <taxon>Insecta</taxon>
        <taxon>Pterygota</taxon>
        <taxon>Neoptera</taxon>
        <taxon>Endopterygota</taxon>
        <taxon>Diptera</taxon>
        <taxon>Brachycera</taxon>
        <taxon>Muscomorpha</taxon>
        <taxon>Tephritoidea</taxon>
        <taxon>Tephritidae</taxon>
        <taxon>Bactrocera</taxon>
        <taxon>Bactrocera</taxon>
    </lineage>
</organism>
<dbReference type="InterPro" id="IPR049560">
    <property type="entry name" value="MeTrfase_RsmB-F_NOP2_cat"/>
</dbReference>
<proteinExistence type="inferred from homology"/>
<evidence type="ECO:0000313" key="7">
    <source>
        <dbReference type="EMBL" id="JAI39503.1"/>
    </source>
</evidence>
<comment type="similarity">
    <text evidence="5">Belongs to the class I-like SAM-binding methyltransferase superfamily. RsmB/NOP family.</text>
</comment>
<dbReference type="InterPro" id="IPR048889">
    <property type="entry name" value="NSUN5_RCM1_N"/>
</dbReference>
<evidence type="ECO:0000256" key="4">
    <source>
        <dbReference type="ARBA" id="ARBA00022884"/>
    </source>
</evidence>
<feature type="active site" description="Nucleophile" evidence="5">
    <location>
        <position position="362"/>
    </location>
</feature>
<evidence type="ECO:0000256" key="2">
    <source>
        <dbReference type="ARBA" id="ARBA00022679"/>
    </source>
</evidence>
<dbReference type="AlphaFoldDB" id="A0A0K8VKW9"/>
<dbReference type="Gene3D" id="3.40.50.150">
    <property type="entry name" value="Vaccinia Virus protein VP39"/>
    <property type="match status" value="1"/>
</dbReference>
<dbReference type="InterPro" id="IPR029063">
    <property type="entry name" value="SAM-dependent_MTases_sf"/>
</dbReference>
<dbReference type="InterPro" id="IPR001678">
    <property type="entry name" value="MeTrfase_RsmB-F_NOP2_dom"/>
</dbReference>
<dbReference type="Pfam" id="PF21148">
    <property type="entry name" value="NSUN5_fdxn-like"/>
    <property type="match status" value="1"/>
</dbReference>
<comment type="caution">
    <text evidence="5">Lacks conserved residue(s) required for the propagation of feature annotation.</text>
</comment>
<evidence type="ECO:0000256" key="5">
    <source>
        <dbReference type="PROSITE-ProRule" id="PRU01023"/>
    </source>
</evidence>
<evidence type="ECO:0000256" key="3">
    <source>
        <dbReference type="ARBA" id="ARBA00022691"/>
    </source>
</evidence>
<feature type="binding site" evidence="5">
    <location>
        <position position="309"/>
    </location>
    <ligand>
        <name>S-adenosyl-L-methionine</name>
        <dbReference type="ChEBI" id="CHEBI:59789"/>
    </ligand>
</feature>
<dbReference type="GO" id="GO:0003723">
    <property type="term" value="F:RNA binding"/>
    <property type="evidence" value="ECO:0007669"/>
    <property type="project" value="UniProtKB-UniRule"/>
</dbReference>
<dbReference type="PANTHER" id="PTHR22807:SF4">
    <property type="entry name" value="28S RRNA (CYTOSINE-C(5))-METHYLTRANSFERASE"/>
    <property type="match status" value="1"/>
</dbReference>
<dbReference type="Pfam" id="PF01189">
    <property type="entry name" value="Methyltr_RsmB-F"/>
    <property type="match status" value="1"/>
</dbReference>
<dbReference type="Pfam" id="PF21153">
    <property type="entry name" value="NSUN5_N"/>
    <property type="match status" value="1"/>
</dbReference>
<feature type="binding site" evidence="5">
    <location>
        <position position="264"/>
    </location>
    <ligand>
        <name>S-adenosyl-L-methionine</name>
        <dbReference type="ChEBI" id="CHEBI:59789"/>
    </ligand>
</feature>
<dbReference type="SUPFAM" id="SSF53335">
    <property type="entry name" value="S-adenosyl-L-methionine-dependent methyltransferases"/>
    <property type="match status" value="1"/>
</dbReference>
<dbReference type="InterPro" id="IPR023267">
    <property type="entry name" value="RCMT"/>
</dbReference>
<dbReference type="PRINTS" id="PR02008">
    <property type="entry name" value="RCMTFAMILY"/>
</dbReference>